<feature type="compositionally biased region" description="Low complexity" evidence="1">
    <location>
        <begin position="766"/>
        <end position="779"/>
    </location>
</feature>
<feature type="compositionally biased region" description="Low complexity" evidence="1">
    <location>
        <begin position="808"/>
        <end position="827"/>
    </location>
</feature>
<dbReference type="GeneID" id="87808822"/>
<proteinExistence type="predicted"/>
<feature type="compositionally biased region" description="Low complexity" evidence="1">
    <location>
        <begin position="338"/>
        <end position="358"/>
    </location>
</feature>
<organism evidence="2 3">
    <name type="scientific">Vanrija pseudolonga</name>
    <dbReference type="NCBI Taxonomy" id="143232"/>
    <lineage>
        <taxon>Eukaryota</taxon>
        <taxon>Fungi</taxon>
        <taxon>Dikarya</taxon>
        <taxon>Basidiomycota</taxon>
        <taxon>Agaricomycotina</taxon>
        <taxon>Tremellomycetes</taxon>
        <taxon>Trichosporonales</taxon>
        <taxon>Trichosporonaceae</taxon>
        <taxon>Vanrija</taxon>
    </lineage>
</organism>
<feature type="region of interest" description="Disordered" evidence="1">
    <location>
        <begin position="1210"/>
        <end position="1254"/>
    </location>
</feature>
<feature type="compositionally biased region" description="Basic and acidic residues" evidence="1">
    <location>
        <begin position="627"/>
        <end position="636"/>
    </location>
</feature>
<feature type="region of interest" description="Disordered" evidence="1">
    <location>
        <begin position="572"/>
        <end position="696"/>
    </location>
</feature>
<dbReference type="AlphaFoldDB" id="A0AAF1BIA8"/>
<feature type="compositionally biased region" description="Basic and acidic residues" evidence="1">
    <location>
        <begin position="1117"/>
        <end position="1135"/>
    </location>
</feature>
<feature type="region of interest" description="Disordered" evidence="1">
    <location>
        <begin position="1045"/>
        <end position="1065"/>
    </location>
</feature>
<name>A0AAF1BIA8_9TREE</name>
<protein>
    <submittedName>
        <fullName evidence="2">Uncharacterized protein</fullName>
    </submittedName>
</protein>
<evidence type="ECO:0000256" key="1">
    <source>
        <dbReference type="SAM" id="MobiDB-lite"/>
    </source>
</evidence>
<gene>
    <name evidence="2" type="ORF">LOC62_04G005593</name>
</gene>
<evidence type="ECO:0000313" key="2">
    <source>
        <dbReference type="EMBL" id="WOO82091.1"/>
    </source>
</evidence>
<feature type="region of interest" description="Disordered" evidence="1">
    <location>
        <begin position="865"/>
        <end position="989"/>
    </location>
</feature>
<sequence length="1254" mass="136700">MSPSALPRELVFHLSSHLVGLDQAADAIEEHILFRRAKGDNLYDVSVSLIELERRLPRLSPSIRHAQYVTNIPPPTDLTAPSAGSAHQHSASPATILAHLVSKPTPSVQQMREVVLEYVISRETRLRERKYGRGGKGTLGRDGFEEIAARINEVEEGLRGKGQLAGPRGVVLASPVASDEELDEERQIALALLLSLRMLLSYFTLADLARQLLRQTPTDAERTLVQHLRRRVAGEGRFGVGKELEYVEGLTLNRRPALRPAFTSARARAHLPQRAMYAIPLPAPGKSACLKLLTAFVRDIEQAGPGAAVSYMQRGPSYGVASDRQGGGGAFRNRKGSPRTTTGSPSSPSSPTLGGSSPVKSNHLPLPSDPTPIASYAQELLSEWLMREKREYMLKNKWVKTGREQLGKDLGDIETSLCMASKGMPSKHAQSLLPTFLYLRRTFALPPSPIPRAITDTYLDMIPSLPDPDFIPLREPTVSSTTAALYVNPRLDDGSAVEAVEELLETEREKGITAGVSEEKTIAWLQGLVDQVEKRFPDGSYEAVFERARHLAVHPRVWPDLEPSSVFRINRTSQLSSPSSAGHRRSKSSAVPSTSIVEDDFEPPQGIRSPSRSHARSASLPMNSRTSHSEEAHEARPVITTSRLLAATTSQSSPVSRDRPASQDRFVRQDRYRPDTPESSDPSEKVYDTDADTDTDSIDSEFARRVAPLPHLPTSLGLSASTSSIVRNKPPPTLNLVVPGPDLGFSFDVDELLPSIKSPVSPPQPTSTSATGSASVATPQTAESSGGWWDVVSPLTTNSPHVPKPWEGGNNANGSSPSRSSAYSLPPGAEPAAAQMLFTSEAKPEDGRIQTSPVAPIDLSLDTVTPRITPKTTPVSRHAPHFDKEMPPVPDFPAEERPVTPPPHTYRGQPDEFGVSLDSPEQSSESHYTAHRSSNEHIPSATATWHARPTAPLANPPPRSNTYGSLTGSRPPPVPTMIDRPNFPAPGSAPISPVKSYALPASPSKLAQRELGFSPRESTFSHRESTFTHREAAFVRSDLAYSPRESTFTQRDSAFMPPPSRESTFNQRETAFVRSEMAYSPRESTFTQRDSAFVPPPSRESTFAQHDAPFSPSSPRDSGHSGRSPREQSFLHREQPGFSPRESTFTRDLPPVVPPRDGAAPLMTPREVPPVIHTHIAHPHGNQQPTSAVKSKMNTFGRSMGHLVMARGRAEKDGSQNTVNAMRKPEPPGAVTNNPGRWNRDMVIGIMGPPADRR</sequence>
<feature type="region of interest" description="Disordered" evidence="1">
    <location>
        <begin position="319"/>
        <end position="370"/>
    </location>
</feature>
<feature type="region of interest" description="Disordered" evidence="1">
    <location>
        <begin position="756"/>
        <end position="829"/>
    </location>
</feature>
<dbReference type="EMBL" id="CP086717">
    <property type="protein sequence ID" value="WOO82091.1"/>
    <property type="molecule type" value="Genomic_DNA"/>
</dbReference>
<accession>A0AAF1BIA8</accession>
<keyword evidence="3" id="KW-1185">Reference proteome</keyword>
<feature type="compositionally biased region" description="Polar residues" evidence="1">
    <location>
        <begin position="639"/>
        <end position="655"/>
    </location>
</feature>
<feature type="region of interest" description="Disordered" evidence="1">
    <location>
        <begin position="1077"/>
        <end position="1163"/>
    </location>
</feature>
<reference evidence="2" key="1">
    <citation type="submission" date="2023-10" db="EMBL/GenBank/DDBJ databases">
        <authorList>
            <person name="Noh H."/>
        </authorList>
    </citation>
    <scope>NUCLEOTIDE SEQUENCE</scope>
    <source>
        <strain evidence="2">DUCC4014</strain>
    </source>
</reference>
<evidence type="ECO:0000313" key="3">
    <source>
        <dbReference type="Proteomes" id="UP000827549"/>
    </source>
</evidence>
<dbReference type="RefSeq" id="XP_062628123.1">
    <property type="nucleotide sequence ID" value="XM_062772139.1"/>
</dbReference>
<dbReference type="Proteomes" id="UP000827549">
    <property type="component" value="Chromosome 4"/>
</dbReference>
<feature type="compositionally biased region" description="Basic and acidic residues" evidence="1">
    <location>
        <begin position="656"/>
        <end position="688"/>
    </location>
</feature>
<feature type="compositionally biased region" description="Low complexity" evidence="1">
    <location>
        <begin position="608"/>
        <end position="619"/>
    </location>
</feature>